<evidence type="ECO:0008006" key="5">
    <source>
        <dbReference type="Google" id="ProtNLM"/>
    </source>
</evidence>
<gene>
    <name evidence="3" type="ORF">FIV42_09035</name>
</gene>
<sequence length="202" mass="21538">MSESTQIVRSRLVGKACEIACTIMAITTIGALALPVGGHEPPRRPDVDAPKGPVLVEMGGWEIFAHRAVVEDAHLRLDGVYARRAGTPGWILTADRVQTGLAAAPSIDVSWWTAHGHVRLAGPDDLYVTAGQMVSVQPSRGLVFVETDESPSVVHPRWRLQARRIEVELASGRVLFEKVAPGGSTTQSRPEPSGASPPAGTE</sequence>
<name>A0A4Y6PRC8_PERCE</name>
<evidence type="ECO:0000256" key="1">
    <source>
        <dbReference type="SAM" id="MobiDB-lite"/>
    </source>
</evidence>
<evidence type="ECO:0000313" key="3">
    <source>
        <dbReference type="EMBL" id="QDG50871.1"/>
    </source>
</evidence>
<evidence type="ECO:0000256" key="2">
    <source>
        <dbReference type="SAM" id="Phobius"/>
    </source>
</evidence>
<dbReference type="EMBL" id="CP041186">
    <property type="protein sequence ID" value="QDG50871.1"/>
    <property type="molecule type" value="Genomic_DNA"/>
</dbReference>
<keyword evidence="4" id="KW-1185">Reference proteome</keyword>
<protein>
    <recommendedName>
        <fullName evidence="5">LPS export ABC transporter periplasmic protein LptC</fullName>
    </recommendedName>
</protein>
<proteinExistence type="predicted"/>
<feature type="region of interest" description="Disordered" evidence="1">
    <location>
        <begin position="178"/>
        <end position="202"/>
    </location>
</feature>
<keyword evidence="2" id="KW-0812">Transmembrane</keyword>
<dbReference type="AlphaFoldDB" id="A0A4Y6PRC8"/>
<accession>A0A5B8Y2G0</accession>
<feature type="transmembrane region" description="Helical" evidence="2">
    <location>
        <begin position="12"/>
        <end position="34"/>
    </location>
</feature>
<organism evidence="3 4">
    <name type="scientific">Persicimonas caeni</name>
    <dbReference type="NCBI Taxonomy" id="2292766"/>
    <lineage>
        <taxon>Bacteria</taxon>
        <taxon>Deltaproteobacteria</taxon>
        <taxon>Bradymonadales</taxon>
        <taxon>Bradymonadaceae</taxon>
        <taxon>Persicimonas</taxon>
    </lineage>
</organism>
<keyword evidence="2" id="KW-0472">Membrane</keyword>
<evidence type="ECO:0000313" key="4">
    <source>
        <dbReference type="Proteomes" id="UP000315995"/>
    </source>
</evidence>
<dbReference type="Proteomes" id="UP000315995">
    <property type="component" value="Chromosome"/>
</dbReference>
<dbReference type="RefSeq" id="WP_141197363.1">
    <property type="nucleotide sequence ID" value="NZ_CP041186.1"/>
</dbReference>
<accession>A0A4Y6PRC8</accession>
<reference evidence="3 4" key="1">
    <citation type="submission" date="2019-06" db="EMBL/GenBank/DDBJ databases">
        <title>Persicimonas caeni gen. nov., sp. nov., a predatory bacterium isolated from solar saltern.</title>
        <authorList>
            <person name="Wang S."/>
        </authorList>
    </citation>
    <scope>NUCLEOTIDE SEQUENCE [LARGE SCALE GENOMIC DNA]</scope>
    <source>
        <strain evidence="3 4">YN101</strain>
    </source>
</reference>
<keyword evidence="2" id="KW-1133">Transmembrane helix</keyword>